<comment type="caution">
    <text evidence="1">The sequence shown here is derived from an EMBL/GenBank/DDBJ whole genome shotgun (WGS) entry which is preliminary data.</text>
</comment>
<evidence type="ECO:0000313" key="1">
    <source>
        <dbReference type="EMBL" id="MFD2569986.1"/>
    </source>
</evidence>
<dbReference type="RefSeq" id="WP_381519969.1">
    <property type="nucleotide sequence ID" value="NZ_JBHULN010000002.1"/>
</dbReference>
<organism evidence="1 2">
    <name type="scientific">Spirosoma soli</name>
    <dbReference type="NCBI Taxonomy" id="1770529"/>
    <lineage>
        <taxon>Bacteria</taxon>
        <taxon>Pseudomonadati</taxon>
        <taxon>Bacteroidota</taxon>
        <taxon>Cytophagia</taxon>
        <taxon>Cytophagales</taxon>
        <taxon>Cytophagaceae</taxon>
        <taxon>Spirosoma</taxon>
    </lineage>
</organism>
<dbReference type="EMBL" id="JBHULN010000002">
    <property type="protein sequence ID" value="MFD2569986.1"/>
    <property type="molecule type" value="Genomic_DNA"/>
</dbReference>
<protein>
    <recommendedName>
        <fullName evidence="3">DUF4258 domain-containing protein</fullName>
    </recommendedName>
</protein>
<reference evidence="2" key="1">
    <citation type="journal article" date="2019" name="Int. J. Syst. Evol. Microbiol.">
        <title>The Global Catalogue of Microorganisms (GCM) 10K type strain sequencing project: providing services to taxonomists for standard genome sequencing and annotation.</title>
        <authorList>
            <consortium name="The Broad Institute Genomics Platform"/>
            <consortium name="The Broad Institute Genome Sequencing Center for Infectious Disease"/>
            <person name="Wu L."/>
            <person name="Ma J."/>
        </authorList>
    </citation>
    <scope>NUCLEOTIDE SEQUENCE [LARGE SCALE GENOMIC DNA]</scope>
    <source>
        <strain evidence="2">KCTC 42805</strain>
    </source>
</reference>
<name>A0ABW5M0D0_9BACT</name>
<gene>
    <name evidence="1" type="ORF">ACFSUS_05030</name>
</gene>
<sequence>MNNLSFNYNFDALDLVRLHKEDSITRDEMIYVFEKPSHRVIQEGGPELTDIIHLQTEYTPKRRIIRVAYASDGETVFFLGAKIADEDEVNKYYCG</sequence>
<accession>A0ABW5M0D0</accession>
<dbReference type="Proteomes" id="UP001597469">
    <property type="component" value="Unassembled WGS sequence"/>
</dbReference>
<keyword evidence="2" id="KW-1185">Reference proteome</keyword>
<proteinExistence type="predicted"/>
<evidence type="ECO:0000313" key="2">
    <source>
        <dbReference type="Proteomes" id="UP001597469"/>
    </source>
</evidence>
<evidence type="ECO:0008006" key="3">
    <source>
        <dbReference type="Google" id="ProtNLM"/>
    </source>
</evidence>